<evidence type="ECO:0000256" key="3">
    <source>
        <dbReference type="ARBA" id="ARBA00012438"/>
    </source>
</evidence>
<dbReference type="Pfam" id="PF13426">
    <property type="entry name" value="PAS_9"/>
    <property type="match status" value="1"/>
</dbReference>
<comment type="function">
    <text evidence="14">Member of the two-component regulatory system BvgS/BvgA. Phosphorylates BvgA via a four-step phosphorelay in response to environmental signals.</text>
</comment>
<dbReference type="InterPro" id="IPR000014">
    <property type="entry name" value="PAS"/>
</dbReference>
<dbReference type="SUPFAM" id="SSF52172">
    <property type="entry name" value="CheY-like"/>
    <property type="match status" value="1"/>
</dbReference>
<dbReference type="PROSITE" id="PS50110">
    <property type="entry name" value="RESPONSE_REGULATORY"/>
    <property type="match status" value="1"/>
</dbReference>
<dbReference type="Pfam" id="PF02518">
    <property type="entry name" value="HATPase_c"/>
    <property type="match status" value="1"/>
</dbReference>
<evidence type="ECO:0000256" key="7">
    <source>
        <dbReference type="ARBA" id="ARBA00022729"/>
    </source>
</evidence>
<dbReference type="PANTHER" id="PTHR45339:SF1">
    <property type="entry name" value="HYBRID SIGNAL TRANSDUCTION HISTIDINE KINASE J"/>
    <property type="match status" value="1"/>
</dbReference>
<keyword evidence="12" id="KW-0843">Virulence</keyword>
<name>A0A931J1W7_9BURK</name>
<comment type="catalytic activity">
    <reaction evidence="1">
        <text>ATP + protein L-histidine = ADP + protein N-phospho-L-histidine.</text>
        <dbReference type="EC" id="2.7.13.3"/>
    </reaction>
</comment>
<keyword evidence="8" id="KW-0547">Nucleotide-binding</keyword>
<dbReference type="PRINTS" id="PR00344">
    <property type="entry name" value="BCTRLSENSOR"/>
</dbReference>
<evidence type="ECO:0000259" key="22">
    <source>
        <dbReference type="PROSITE" id="PS50112"/>
    </source>
</evidence>
<dbReference type="InterPro" id="IPR003661">
    <property type="entry name" value="HisK_dim/P_dom"/>
</dbReference>
<dbReference type="InterPro" id="IPR006189">
    <property type="entry name" value="CHASE_dom"/>
</dbReference>
<evidence type="ECO:0000256" key="10">
    <source>
        <dbReference type="ARBA" id="ARBA00022989"/>
    </source>
</evidence>
<dbReference type="RefSeq" id="WP_198110988.1">
    <property type="nucleotide sequence ID" value="NZ_JAEDAK010000006.1"/>
</dbReference>
<feature type="domain" description="PAC" evidence="23">
    <location>
        <begin position="563"/>
        <end position="616"/>
    </location>
</feature>
<dbReference type="PROSITE" id="PS50113">
    <property type="entry name" value="PAC"/>
    <property type="match status" value="2"/>
</dbReference>
<dbReference type="InterPro" id="IPR005467">
    <property type="entry name" value="His_kinase_dom"/>
</dbReference>
<dbReference type="Gene3D" id="1.10.287.130">
    <property type="match status" value="1"/>
</dbReference>
<keyword evidence="25" id="KW-1185">Reference proteome</keyword>
<dbReference type="SUPFAM" id="SSF47384">
    <property type="entry name" value="Homodimeric domain of signal transducing histidine kinase"/>
    <property type="match status" value="1"/>
</dbReference>
<keyword evidence="10 19" id="KW-1133">Transmembrane helix</keyword>
<dbReference type="InterPro" id="IPR000700">
    <property type="entry name" value="PAS-assoc_C"/>
</dbReference>
<dbReference type="Gene3D" id="3.30.565.10">
    <property type="entry name" value="Histidine kinase-like ATPase, C-terminal domain"/>
    <property type="match status" value="1"/>
</dbReference>
<feature type="domain" description="PAS" evidence="22">
    <location>
        <begin position="360"/>
        <end position="430"/>
    </location>
</feature>
<dbReference type="InterPro" id="IPR036641">
    <property type="entry name" value="HPT_dom_sf"/>
</dbReference>
<dbReference type="InterPro" id="IPR036097">
    <property type="entry name" value="HisK_dim/P_sf"/>
</dbReference>
<dbReference type="Gene3D" id="1.20.120.160">
    <property type="entry name" value="HPT domain"/>
    <property type="match status" value="1"/>
</dbReference>
<protein>
    <recommendedName>
        <fullName evidence="15">Virulence sensor protein BvgS</fullName>
        <ecNumber evidence="3">2.7.13.3</ecNumber>
    </recommendedName>
</protein>
<dbReference type="InterPro" id="IPR004358">
    <property type="entry name" value="Sig_transdc_His_kin-like_C"/>
</dbReference>
<gene>
    <name evidence="24" type="ORF">I7X39_09845</name>
</gene>
<evidence type="ECO:0000256" key="2">
    <source>
        <dbReference type="ARBA" id="ARBA00004651"/>
    </source>
</evidence>
<evidence type="ECO:0000256" key="11">
    <source>
        <dbReference type="ARBA" id="ARBA00023012"/>
    </source>
</evidence>
<organism evidence="24 25">
    <name type="scientific">Inhella proteolytica</name>
    <dbReference type="NCBI Taxonomy" id="2795029"/>
    <lineage>
        <taxon>Bacteria</taxon>
        <taxon>Pseudomonadati</taxon>
        <taxon>Pseudomonadota</taxon>
        <taxon>Betaproteobacteria</taxon>
        <taxon>Burkholderiales</taxon>
        <taxon>Sphaerotilaceae</taxon>
        <taxon>Inhella</taxon>
    </lineage>
</organism>
<dbReference type="EC" id="2.7.13.3" evidence="3"/>
<dbReference type="SMART" id="SM00387">
    <property type="entry name" value="HATPase_c"/>
    <property type="match status" value="1"/>
</dbReference>
<evidence type="ECO:0000256" key="6">
    <source>
        <dbReference type="ARBA" id="ARBA00022692"/>
    </source>
</evidence>
<evidence type="ECO:0000256" key="8">
    <source>
        <dbReference type="ARBA" id="ARBA00022741"/>
    </source>
</evidence>
<evidence type="ECO:0000256" key="14">
    <source>
        <dbReference type="ARBA" id="ARBA00058004"/>
    </source>
</evidence>
<dbReference type="Pfam" id="PF03924">
    <property type="entry name" value="CHASE"/>
    <property type="match status" value="1"/>
</dbReference>
<feature type="modified residue" description="4-aspartylphosphate" evidence="16">
    <location>
        <position position="1315"/>
    </location>
</feature>
<feature type="transmembrane region" description="Helical" evidence="19">
    <location>
        <begin position="25"/>
        <end position="44"/>
    </location>
</feature>
<evidence type="ECO:0000256" key="19">
    <source>
        <dbReference type="SAM" id="Phobius"/>
    </source>
</evidence>
<dbReference type="InterPro" id="IPR008207">
    <property type="entry name" value="Sig_transdc_His_kin_Hpt_dom"/>
</dbReference>
<dbReference type="Pfam" id="PF00072">
    <property type="entry name" value="Response_reg"/>
    <property type="match status" value="1"/>
</dbReference>
<dbReference type="Pfam" id="PF01627">
    <property type="entry name" value="Hpt"/>
    <property type="match status" value="1"/>
</dbReference>
<dbReference type="PANTHER" id="PTHR45339">
    <property type="entry name" value="HYBRID SIGNAL TRANSDUCTION HISTIDINE KINASE J"/>
    <property type="match status" value="1"/>
</dbReference>
<evidence type="ECO:0000256" key="1">
    <source>
        <dbReference type="ARBA" id="ARBA00000085"/>
    </source>
</evidence>
<dbReference type="Pfam" id="PF00512">
    <property type="entry name" value="HisKA"/>
    <property type="match status" value="1"/>
</dbReference>
<evidence type="ECO:0000256" key="15">
    <source>
        <dbReference type="ARBA" id="ARBA00070152"/>
    </source>
</evidence>
<dbReference type="Pfam" id="PF08447">
    <property type="entry name" value="PAS_3"/>
    <property type="match status" value="1"/>
</dbReference>
<dbReference type="InterPro" id="IPR013655">
    <property type="entry name" value="PAS_fold_3"/>
</dbReference>
<reference evidence="24" key="1">
    <citation type="submission" date="2020-12" db="EMBL/GenBank/DDBJ databases">
        <title>The genome sequence of Inhella sp. 1Y17.</title>
        <authorList>
            <person name="Liu Y."/>
        </authorList>
    </citation>
    <scope>NUCLEOTIDE SEQUENCE</scope>
    <source>
        <strain evidence="24">1Y17</strain>
    </source>
</reference>
<dbReference type="SMART" id="SM00448">
    <property type="entry name" value="REC"/>
    <property type="match status" value="1"/>
</dbReference>
<keyword evidence="13 19" id="KW-0472">Membrane</keyword>
<dbReference type="GO" id="GO:0005524">
    <property type="term" value="F:ATP binding"/>
    <property type="evidence" value="ECO:0007669"/>
    <property type="project" value="UniProtKB-KW"/>
</dbReference>
<dbReference type="InterPro" id="IPR011006">
    <property type="entry name" value="CheY-like_superfamily"/>
</dbReference>
<dbReference type="Gene3D" id="3.40.50.2300">
    <property type="match status" value="1"/>
</dbReference>
<dbReference type="SMART" id="SM00091">
    <property type="entry name" value="PAS"/>
    <property type="match status" value="4"/>
</dbReference>
<dbReference type="InterPro" id="IPR003594">
    <property type="entry name" value="HATPase_dom"/>
</dbReference>
<dbReference type="SMART" id="SM00388">
    <property type="entry name" value="HisKA"/>
    <property type="match status" value="1"/>
</dbReference>
<dbReference type="InterPro" id="IPR036890">
    <property type="entry name" value="HATPase_C_sf"/>
</dbReference>
<keyword evidence="7" id="KW-0732">Signal</keyword>
<evidence type="ECO:0000256" key="17">
    <source>
        <dbReference type="SAM" id="Coils"/>
    </source>
</evidence>
<keyword evidence="5 16" id="KW-0597">Phosphoprotein</keyword>
<feature type="domain" description="Histidine kinase" evidence="20">
    <location>
        <begin position="884"/>
        <end position="1105"/>
    </location>
</feature>
<dbReference type="InterPro" id="IPR001610">
    <property type="entry name" value="PAC"/>
</dbReference>
<dbReference type="SUPFAM" id="SSF55874">
    <property type="entry name" value="ATPase domain of HSP90 chaperone/DNA topoisomerase II/histidine kinase"/>
    <property type="match status" value="1"/>
</dbReference>
<dbReference type="GO" id="GO:0000155">
    <property type="term" value="F:phosphorelay sensor kinase activity"/>
    <property type="evidence" value="ECO:0007669"/>
    <property type="project" value="InterPro"/>
</dbReference>
<dbReference type="CDD" id="cd16922">
    <property type="entry name" value="HATPase_EvgS-ArcB-TorS-like"/>
    <property type="match status" value="1"/>
</dbReference>
<feature type="domain" description="Response regulatory" evidence="21">
    <location>
        <begin position="1264"/>
        <end position="1382"/>
    </location>
</feature>
<evidence type="ECO:0000313" key="24">
    <source>
        <dbReference type="EMBL" id="MBH9577208.1"/>
    </source>
</evidence>
<feature type="coiled-coil region" evidence="17">
    <location>
        <begin position="340"/>
        <end position="367"/>
    </location>
</feature>
<comment type="caution">
    <text evidence="24">The sequence shown here is derived from an EMBL/GenBank/DDBJ whole genome shotgun (WGS) entry which is preliminary data.</text>
</comment>
<evidence type="ECO:0000256" key="16">
    <source>
        <dbReference type="PROSITE-ProRule" id="PRU00169"/>
    </source>
</evidence>
<keyword evidence="17" id="KW-0175">Coiled coil</keyword>
<evidence type="ECO:0000313" key="25">
    <source>
        <dbReference type="Proteomes" id="UP000613266"/>
    </source>
</evidence>
<evidence type="ECO:0000256" key="18">
    <source>
        <dbReference type="SAM" id="MobiDB-lite"/>
    </source>
</evidence>
<evidence type="ECO:0000256" key="13">
    <source>
        <dbReference type="ARBA" id="ARBA00023136"/>
    </source>
</evidence>
<dbReference type="Gene3D" id="3.30.450.20">
    <property type="entry name" value="PAS domain"/>
    <property type="match status" value="3"/>
</dbReference>
<dbReference type="InterPro" id="IPR035965">
    <property type="entry name" value="PAS-like_dom_sf"/>
</dbReference>
<evidence type="ECO:0000256" key="4">
    <source>
        <dbReference type="ARBA" id="ARBA00022475"/>
    </source>
</evidence>
<dbReference type="SUPFAM" id="SSF47226">
    <property type="entry name" value="Histidine-containing phosphotransfer domain, HPT domain"/>
    <property type="match status" value="1"/>
</dbReference>
<dbReference type="FunFam" id="3.30.565.10:FF:000010">
    <property type="entry name" value="Sensor histidine kinase RcsC"/>
    <property type="match status" value="1"/>
</dbReference>
<dbReference type="CDD" id="cd00130">
    <property type="entry name" value="PAS"/>
    <property type="match status" value="2"/>
</dbReference>
<dbReference type="PROSITE" id="PS50112">
    <property type="entry name" value="PAS"/>
    <property type="match status" value="1"/>
</dbReference>
<dbReference type="EMBL" id="JAEDAK010000006">
    <property type="protein sequence ID" value="MBH9577208.1"/>
    <property type="molecule type" value="Genomic_DNA"/>
</dbReference>
<evidence type="ECO:0000259" key="20">
    <source>
        <dbReference type="PROSITE" id="PS50109"/>
    </source>
</evidence>
<dbReference type="CDD" id="cd17546">
    <property type="entry name" value="REC_hyHK_CKI1_RcsC-like"/>
    <property type="match status" value="1"/>
</dbReference>
<evidence type="ECO:0000256" key="9">
    <source>
        <dbReference type="ARBA" id="ARBA00022840"/>
    </source>
</evidence>
<dbReference type="SUPFAM" id="SSF55785">
    <property type="entry name" value="PYP-like sensor domain (PAS domain)"/>
    <property type="match status" value="4"/>
</dbReference>
<sequence length="1535" mass="165898">MQEPHLAAAPESWGRTQWLLRLRHAWFWIAAGGVVVAASGAAWMQQAFDARARAGFERKAERTAEDILERFNRVEAGLRAVTSLQSAGQSVQQDSFQILVEGLRLQQELPGVRELGWIAPQPADHGPASAPTPAQAALQAMAALNAGAVRWRAVQASPGLDTAVAQGLDLSAQPGWDQAMARAAEVGLATLSGRLPGPPQDAQDRTQQGAPAPMLAMVLAQRRKEGGREVVVGMAFATLALDELLDRLRDVDDGWVAVELRDLGERGRSAARGERLLSLGASRPAGEEAMSSELQLALQGREAQLVVRSTAQEDAEHRTWVPELFFLATSFASCILGLLLRVQGSQRQRAEERAASLTDELQRLALVARRTTNGVHITDAQRRIVWINESFSRLTGYEPAAALGQAARQLLQVTAAPHLLQRLDAAMGAGESFSGELQIRSRAGAQLWVEVDIQAVRDAEGMLQGFITVQTDVTARKHAELALARERLNLAQIIEGTAVGTWRLDLDSGRLEVNERWAELVGEDLETLGPLGLDVWRERVHPDDAPAFEAALQPWLAGRQHELDRELRLRHSDGHWVWVLLRGQRFAAESGQEGGRATGTLLDISQRHALEDELRRQTTLLNTVLEHLPAGLSVFDAELRLVIHNHAYQTLLGFPDELFTPERPDFASFIRFNALRGEYGEGDVDTIVQGIVARAQGVVTPHQFERRRANGMVLDVRGGPLPGGGFVTTYTDVTAQRVAEEKAQQTVELMRHAIDALDEAFVLFDPDDRLVFCNERYRQAYPMVADLIQPGVQFEKLVRTGAERGEYQAALGRVDAWVDERMAVHRAANTTLLQTLTDGRTLRIVERRLPDGHTVGFRIDLTELVQATAAAEQASRAKSQFVANMSHEIRTPMNAVLGMLALLERSPLSARQQEYAHKAVGAARALLRLLDDVLDFSKVEAGKLELDPQPFLLDHMLRDVALVLAQNLGPKPVELVVDVDPALPRRLVGDALRLQQILINLGGNAVKFTAAGQVVLAFDVVAGTGPGLCLRVRVEDTGIGIPAEQHQRIFAGFTQAEASTTRRFGGTGLGVAISQRLVQLMGGELQLQSAPGQGTCFTFEIELRRDERPAPVEALGAAPALGLQVVNPRLRTALQRAAQELGWPLVAPGGEGADAAESTDSAGGRPSAGSAQPAAPEGLWLVDEALEDAWGVARALRAAHPKARLWLLAALAGRERWEQLSEANPGVLDLVLPKPVLAAGLREAWLGRHDSADAAHEPRLAGLRLLVVEDNATNRQVIEELLEQEGAAVELAEDGAVAVAALREQPERFAAVLMDMQMPVMDGLDATRTIRQELGLRTLPIIAMTANAMASDREQCLAAGMDDHVGKPFDLDHLVSMLCQRCRPPELDARSGAAAAGPTGRGAGSERVAAAVAAVQVPAGWLAQGQALGVDLQVALERYLGRVPLYSRSCQGLLKAALGLRAVLERGEPLEQAQALHSLKGLAAMVGATPLAALALAGEQRAKAGERLSPESLPALLECAETLPQALVDLVSRGE</sequence>
<feature type="region of interest" description="Disordered" evidence="18">
    <location>
        <begin position="1148"/>
        <end position="1174"/>
    </location>
</feature>
<comment type="subcellular location">
    <subcellularLocation>
        <location evidence="2">Cell membrane</location>
        <topology evidence="2">Multi-pass membrane protein</topology>
    </subcellularLocation>
</comment>
<evidence type="ECO:0000259" key="21">
    <source>
        <dbReference type="PROSITE" id="PS50110"/>
    </source>
</evidence>
<dbReference type="Pfam" id="PF12860">
    <property type="entry name" value="PAS_7"/>
    <property type="match status" value="2"/>
</dbReference>
<dbReference type="SMART" id="SM00086">
    <property type="entry name" value="PAC"/>
    <property type="match status" value="2"/>
</dbReference>
<dbReference type="GO" id="GO:0005886">
    <property type="term" value="C:plasma membrane"/>
    <property type="evidence" value="ECO:0007669"/>
    <property type="project" value="UniProtKB-SubCell"/>
</dbReference>
<keyword evidence="11" id="KW-0902">Two-component regulatory system</keyword>
<dbReference type="SMART" id="SM01079">
    <property type="entry name" value="CHASE"/>
    <property type="match status" value="1"/>
</dbReference>
<accession>A0A931J1W7</accession>
<keyword evidence="6 19" id="KW-0812">Transmembrane</keyword>
<keyword evidence="9" id="KW-0067">ATP-binding</keyword>
<evidence type="ECO:0000256" key="5">
    <source>
        <dbReference type="ARBA" id="ARBA00022553"/>
    </source>
</evidence>
<dbReference type="NCBIfam" id="TIGR00229">
    <property type="entry name" value="sensory_box"/>
    <property type="match status" value="2"/>
</dbReference>
<dbReference type="InterPro" id="IPR001789">
    <property type="entry name" value="Sig_transdc_resp-reg_receiver"/>
</dbReference>
<dbReference type="Proteomes" id="UP000613266">
    <property type="component" value="Unassembled WGS sequence"/>
</dbReference>
<proteinExistence type="predicted"/>
<evidence type="ECO:0000256" key="12">
    <source>
        <dbReference type="ARBA" id="ARBA00023026"/>
    </source>
</evidence>
<feature type="domain" description="PAC" evidence="23">
    <location>
        <begin position="433"/>
        <end position="485"/>
    </location>
</feature>
<keyword evidence="4" id="KW-1003">Cell membrane</keyword>
<dbReference type="PROSITE" id="PS50109">
    <property type="entry name" value="HIS_KIN"/>
    <property type="match status" value="1"/>
</dbReference>
<dbReference type="CDD" id="cd00082">
    <property type="entry name" value="HisKA"/>
    <property type="match status" value="1"/>
</dbReference>
<evidence type="ECO:0000259" key="23">
    <source>
        <dbReference type="PROSITE" id="PS50113"/>
    </source>
</evidence>